<dbReference type="OrthoDB" id="3055505at2759"/>
<evidence type="ECO:0000313" key="2">
    <source>
        <dbReference type="EMBL" id="ESK85223.1"/>
    </source>
</evidence>
<dbReference type="EMBL" id="AWSO01001112">
    <property type="protein sequence ID" value="ESK85223.1"/>
    <property type="molecule type" value="Genomic_DNA"/>
</dbReference>
<dbReference type="HOGENOM" id="CLU_2558805_0_0_1"/>
<evidence type="ECO:0000256" key="1">
    <source>
        <dbReference type="SAM" id="MobiDB-lite"/>
    </source>
</evidence>
<organism evidence="2 3">
    <name type="scientific">Moniliophthora roreri (strain MCA 2997)</name>
    <name type="common">Cocoa frosty pod rot fungus</name>
    <name type="synonym">Crinipellis roreri</name>
    <dbReference type="NCBI Taxonomy" id="1381753"/>
    <lineage>
        <taxon>Eukaryota</taxon>
        <taxon>Fungi</taxon>
        <taxon>Dikarya</taxon>
        <taxon>Basidiomycota</taxon>
        <taxon>Agaricomycotina</taxon>
        <taxon>Agaricomycetes</taxon>
        <taxon>Agaricomycetidae</taxon>
        <taxon>Agaricales</taxon>
        <taxon>Marasmiineae</taxon>
        <taxon>Marasmiaceae</taxon>
        <taxon>Moniliophthora</taxon>
    </lineage>
</organism>
<name>V2WEH1_MONRO</name>
<reference evidence="2 3" key="1">
    <citation type="journal article" date="2014" name="BMC Genomics">
        <title>Genome and secretome analysis of the hemibiotrophic fungal pathogen, Moniliophthora roreri, which causes frosty pod rot disease of cacao: mechanisms of the biotrophic and necrotrophic phases.</title>
        <authorList>
            <person name="Meinhardt L.W."/>
            <person name="Costa G.G.L."/>
            <person name="Thomazella D.P.T."/>
            <person name="Teixeira P.J.P.L."/>
            <person name="Carazzolle M.F."/>
            <person name="Schuster S.C."/>
            <person name="Carlson J.E."/>
            <person name="Guiltinan M.J."/>
            <person name="Mieczkowski P."/>
            <person name="Farmer A."/>
            <person name="Ramaraj T."/>
            <person name="Crozier J."/>
            <person name="Davis R.E."/>
            <person name="Shao J."/>
            <person name="Melnick R.L."/>
            <person name="Pereira G.A.G."/>
            <person name="Bailey B.A."/>
        </authorList>
    </citation>
    <scope>NUCLEOTIDE SEQUENCE [LARGE SCALE GENOMIC DNA]</scope>
    <source>
        <strain evidence="2 3">MCA 2997</strain>
    </source>
</reference>
<keyword evidence="3" id="KW-1185">Reference proteome</keyword>
<evidence type="ECO:0000313" key="3">
    <source>
        <dbReference type="Proteomes" id="UP000017559"/>
    </source>
</evidence>
<accession>V2WEH1</accession>
<proteinExistence type="predicted"/>
<feature type="region of interest" description="Disordered" evidence="1">
    <location>
        <begin position="1"/>
        <end position="24"/>
    </location>
</feature>
<gene>
    <name evidence="2" type="ORF">Moror_11406</name>
</gene>
<dbReference type="KEGG" id="mrr:Moror_11406"/>
<dbReference type="AlphaFoldDB" id="V2WEH1"/>
<dbReference type="Proteomes" id="UP000017559">
    <property type="component" value="Unassembled WGS sequence"/>
</dbReference>
<comment type="caution">
    <text evidence="2">The sequence shown here is derived from an EMBL/GenBank/DDBJ whole genome shotgun (WGS) entry which is preliminary data.</text>
</comment>
<sequence length="82" mass="9217">MAKNRKTKSGDIKSKQNALKQAVQKRSKMDVCKMKFKNAELRESLDSQTHILYQMTLAHPSTSPQNTQTVSVHDLTAVMGNL</sequence>
<protein>
    <submittedName>
        <fullName evidence="2">Uncharacterized protein</fullName>
    </submittedName>
</protein>